<dbReference type="InterPro" id="IPR006059">
    <property type="entry name" value="SBP"/>
</dbReference>
<name>A0A7Y9I414_9ACTN</name>
<dbReference type="PROSITE" id="PS51257">
    <property type="entry name" value="PROKAR_LIPOPROTEIN"/>
    <property type="match status" value="1"/>
</dbReference>
<dbReference type="PANTHER" id="PTHR43649:SF12">
    <property type="entry name" value="DIACETYLCHITOBIOSE BINDING PROTEIN DASA"/>
    <property type="match status" value="1"/>
</dbReference>
<dbReference type="PANTHER" id="PTHR43649">
    <property type="entry name" value="ARABINOSE-BINDING PROTEIN-RELATED"/>
    <property type="match status" value="1"/>
</dbReference>
<keyword evidence="3" id="KW-1185">Reference proteome</keyword>
<dbReference type="SUPFAM" id="SSF53850">
    <property type="entry name" value="Periplasmic binding protein-like II"/>
    <property type="match status" value="1"/>
</dbReference>
<sequence>MIRTTRSRARLAAPVLLAGLSLTVTGCAGFGNIGNQPGVTTVTFASVNNPQMQDLAQLIPEFERAHPDIKINTLMMEENDLRNAATKDVATEGGQYDVMTVGLYEVPIWGQNGWLVDLTDQAKQDPGYDVDDIFTPVLDGVSYQDRYYAMPFYGESSFLMYRKDLFEQAGLEMPERPTWQQVADFARQLKTDDRAGICLRGKPGWGEMFAPLTTIVNTFGGQWYDENWQAQVDAPGFRNAIQFYLDTLKAGGQADPVSYGFTECLNLVGGGNAAMWYDATSAAGSLESGPNKGKFGYVRAPVDQTEESGWLWSWNLGINASVEEDPAKKAAAWEFVKWATSKEYVQLAGERMGWPRVPSGTRASTFEIGEYAASGEEFAPLTAEIMAEVDPKQPGVAPQPWIGIQYVTIPEFQDVGNQTSQLIADVIAGRRDLDGALRDGQAIAQRAGDKQKQE</sequence>
<feature type="signal peptide" evidence="1">
    <location>
        <begin position="1"/>
        <end position="26"/>
    </location>
</feature>
<gene>
    <name evidence="2" type="ORF">BKA15_000965</name>
</gene>
<reference evidence="2 3" key="1">
    <citation type="submission" date="2020-07" db="EMBL/GenBank/DDBJ databases">
        <title>Sequencing the genomes of 1000 actinobacteria strains.</title>
        <authorList>
            <person name="Klenk H.-P."/>
        </authorList>
    </citation>
    <scope>NUCLEOTIDE SEQUENCE [LARGE SCALE GENOMIC DNA]</scope>
    <source>
        <strain evidence="2 3">DSM 22083</strain>
    </source>
</reference>
<evidence type="ECO:0000313" key="3">
    <source>
        <dbReference type="Proteomes" id="UP000569914"/>
    </source>
</evidence>
<evidence type="ECO:0000256" key="1">
    <source>
        <dbReference type="SAM" id="SignalP"/>
    </source>
</evidence>
<dbReference type="Gene3D" id="3.40.190.10">
    <property type="entry name" value="Periplasmic binding protein-like II"/>
    <property type="match status" value="2"/>
</dbReference>
<protein>
    <submittedName>
        <fullName evidence="2">Sorbitol/mannitol transport system substrate-binding protein</fullName>
    </submittedName>
</protein>
<dbReference type="RefSeq" id="WP_179748537.1">
    <property type="nucleotide sequence ID" value="NZ_JACCBU010000001.1"/>
</dbReference>
<dbReference type="Pfam" id="PF01547">
    <property type="entry name" value="SBP_bac_1"/>
    <property type="match status" value="1"/>
</dbReference>
<dbReference type="AlphaFoldDB" id="A0A7Y9I414"/>
<dbReference type="InterPro" id="IPR050490">
    <property type="entry name" value="Bact_solute-bd_prot1"/>
</dbReference>
<keyword evidence="1" id="KW-0732">Signal</keyword>
<feature type="chain" id="PRO_5039125175" evidence="1">
    <location>
        <begin position="27"/>
        <end position="454"/>
    </location>
</feature>
<proteinExistence type="predicted"/>
<accession>A0A7Y9I414</accession>
<dbReference type="Proteomes" id="UP000569914">
    <property type="component" value="Unassembled WGS sequence"/>
</dbReference>
<dbReference type="EMBL" id="JACCBU010000001">
    <property type="protein sequence ID" value="NYE69636.1"/>
    <property type="molecule type" value="Genomic_DNA"/>
</dbReference>
<organism evidence="2 3">
    <name type="scientific">Microlunatus parietis</name>
    <dbReference type="NCBI Taxonomy" id="682979"/>
    <lineage>
        <taxon>Bacteria</taxon>
        <taxon>Bacillati</taxon>
        <taxon>Actinomycetota</taxon>
        <taxon>Actinomycetes</taxon>
        <taxon>Propionibacteriales</taxon>
        <taxon>Propionibacteriaceae</taxon>
        <taxon>Microlunatus</taxon>
    </lineage>
</organism>
<evidence type="ECO:0000313" key="2">
    <source>
        <dbReference type="EMBL" id="NYE69636.1"/>
    </source>
</evidence>
<comment type="caution">
    <text evidence="2">The sequence shown here is derived from an EMBL/GenBank/DDBJ whole genome shotgun (WGS) entry which is preliminary data.</text>
</comment>
<dbReference type="CDD" id="cd13585">
    <property type="entry name" value="PBP2_TMBP_like"/>
    <property type="match status" value="1"/>
</dbReference>